<name>A0A0A0K1X0_9MICO</name>
<feature type="transmembrane region" description="Helical" evidence="6">
    <location>
        <begin position="110"/>
        <end position="129"/>
    </location>
</feature>
<feature type="transmembrane region" description="Helical" evidence="6">
    <location>
        <begin position="209"/>
        <end position="227"/>
    </location>
</feature>
<dbReference type="STRING" id="1385519.N801_04490"/>
<dbReference type="PANTHER" id="PTHR33802:SF1">
    <property type="entry name" value="XK-RELATED PROTEIN"/>
    <property type="match status" value="1"/>
</dbReference>
<reference evidence="7 8" key="1">
    <citation type="submission" date="2013-08" db="EMBL/GenBank/DDBJ databases">
        <title>The genome sequence of Knoellia aerolata.</title>
        <authorList>
            <person name="Zhu W."/>
            <person name="Wang G."/>
        </authorList>
    </citation>
    <scope>NUCLEOTIDE SEQUENCE [LARGE SCALE GENOMIC DNA]</scope>
    <source>
        <strain evidence="7 8">DSM 18566</strain>
    </source>
</reference>
<comment type="caution">
    <text evidence="7">The sequence shown here is derived from an EMBL/GenBank/DDBJ whole genome shotgun (WGS) entry which is preliminary data.</text>
</comment>
<evidence type="ECO:0000256" key="1">
    <source>
        <dbReference type="ARBA" id="ARBA00004141"/>
    </source>
</evidence>
<protein>
    <recommendedName>
        <fullName evidence="9">Tryptophan-rich sensory protein</fullName>
    </recommendedName>
</protein>
<feature type="transmembrane region" description="Helical" evidence="6">
    <location>
        <begin position="177"/>
        <end position="202"/>
    </location>
</feature>
<accession>A0A0A0K1X0</accession>
<sequence length="277" mass="28577">MSSSDRTRQVGVTLAEIFCVIGTLVGVGVIGTRVEESGGGSLSADATLLAPAGPAFSIWSVIYVGLAAYTVWQWLPAAGRSELARRTGWLFAGSMVLNAAWLLVTQQDWIWLSVVVILALLLVLARLALELASTPDDAADPVGTWIVRLTAGLYLGWVAVATFANIAAALANSGFELTGGAVAVGVALLALVVVVALAVSLLRLAPTRLGVAAAVVWGLGWLAWGRFADEPRSAVVGMAAVLAAVAVAAAAVVLTRGERSSPARPERVSNESDPAIR</sequence>
<proteinExistence type="inferred from homology"/>
<dbReference type="Pfam" id="PF03073">
    <property type="entry name" value="TspO_MBR"/>
    <property type="match status" value="1"/>
</dbReference>
<dbReference type="Gene3D" id="1.20.1260.100">
    <property type="entry name" value="TspO/MBR protein"/>
    <property type="match status" value="1"/>
</dbReference>
<dbReference type="EMBL" id="AVPL01000012">
    <property type="protein sequence ID" value="KGN41791.1"/>
    <property type="molecule type" value="Genomic_DNA"/>
</dbReference>
<evidence type="ECO:0000313" key="7">
    <source>
        <dbReference type="EMBL" id="KGN41791.1"/>
    </source>
</evidence>
<keyword evidence="3 6" id="KW-0812">Transmembrane</keyword>
<comment type="subcellular location">
    <subcellularLocation>
        <location evidence="1">Membrane</location>
        <topology evidence="1">Multi-pass membrane protein</topology>
    </subcellularLocation>
</comment>
<dbReference type="GO" id="GO:0016020">
    <property type="term" value="C:membrane"/>
    <property type="evidence" value="ECO:0007669"/>
    <property type="project" value="UniProtKB-SubCell"/>
</dbReference>
<comment type="similarity">
    <text evidence="2">Belongs to the TspO/BZRP family.</text>
</comment>
<dbReference type="InterPro" id="IPR038330">
    <property type="entry name" value="TspO/MBR-related_sf"/>
</dbReference>
<feature type="transmembrane region" description="Helical" evidence="6">
    <location>
        <begin position="233"/>
        <end position="254"/>
    </location>
</feature>
<dbReference type="InterPro" id="IPR004307">
    <property type="entry name" value="TspO_MBR"/>
</dbReference>
<dbReference type="AlphaFoldDB" id="A0A0A0K1X0"/>
<feature type="transmembrane region" description="Helical" evidence="6">
    <location>
        <begin position="149"/>
        <end position="171"/>
    </location>
</feature>
<dbReference type="RefSeq" id="WP_035935298.1">
    <property type="nucleotide sequence ID" value="NZ_AVPL01000012.1"/>
</dbReference>
<feature type="transmembrane region" description="Helical" evidence="6">
    <location>
        <begin position="87"/>
        <end position="104"/>
    </location>
</feature>
<evidence type="ECO:0000256" key="2">
    <source>
        <dbReference type="ARBA" id="ARBA00007524"/>
    </source>
</evidence>
<dbReference type="PANTHER" id="PTHR33802">
    <property type="entry name" value="SI:CH211-161H7.5-RELATED"/>
    <property type="match status" value="1"/>
</dbReference>
<evidence type="ECO:0000256" key="4">
    <source>
        <dbReference type="ARBA" id="ARBA00022989"/>
    </source>
</evidence>
<evidence type="ECO:0000256" key="6">
    <source>
        <dbReference type="SAM" id="Phobius"/>
    </source>
</evidence>
<organism evidence="7 8">
    <name type="scientific">Knoellia aerolata DSM 18566</name>
    <dbReference type="NCBI Taxonomy" id="1385519"/>
    <lineage>
        <taxon>Bacteria</taxon>
        <taxon>Bacillati</taxon>
        <taxon>Actinomycetota</taxon>
        <taxon>Actinomycetes</taxon>
        <taxon>Micrococcales</taxon>
        <taxon>Intrasporangiaceae</taxon>
        <taxon>Knoellia</taxon>
    </lineage>
</organism>
<dbReference type="OrthoDB" id="5189031at2"/>
<evidence type="ECO:0000256" key="3">
    <source>
        <dbReference type="ARBA" id="ARBA00022692"/>
    </source>
</evidence>
<keyword evidence="8" id="KW-1185">Reference proteome</keyword>
<feature type="transmembrane region" description="Helical" evidence="6">
    <location>
        <begin position="12"/>
        <end position="34"/>
    </location>
</feature>
<dbReference type="eggNOG" id="COG0474">
    <property type="taxonomic scope" value="Bacteria"/>
</dbReference>
<dbReference type="Proteomes" id="UP000030013">
    <property type="component" value="Unassembled WGS sequence"/>
</dbReference>
<evidence type="ECO:0008006" key="9">
    <source>
        <dbReference type="Google" id="ProtNLM"/>
    </source>
</evidence>
<feature type="transmembrane region" description="Helical" evidence="6">
    <location>
        <begin position="54"/>
        <end position="75"/>
    </location>
</feature>
<gene>
    <name evidence="7" type="ORF">N801_04490</name>
</gene>
<keyword evidence="4 6" id="KW-1133">Transmembrane helix</keyword>
<evidence type="ECO:0000256" key="5">
    <source>
        <dbReference type="ARBA" id="ARBA00023136"/>
    </source>
</evidence>
<evidence type="ECO:0000313" key="8">
    <source>
        <dbReference type="Proteomes" id="UP000030013"/>
    </source>
</evidence>
<keyword evidence="5 6" id="KW-0472">Membrane</keyword>